<keyword evidence="8" id="KW-0012">Acyltransferase</keyword>
<feature type="region of interest" description="Disordered" evidence="10">
    <location>
        <begin position="1"/>
        <end position="131"/>
    </location>
</feature>
<name>A0AA38VPZ8_9PEZI</name>
<feature type="transmembrane region" description="Helical" evidence="11">
    <location>
        <begin position="235"/>
        <end position="259"/>
    </location>
</feature>
<dbReference type="GO" id="GO:0005789">
    <property type="term" value="C:endoplasmic reticulum membrane"/>
    <property type="evidence" value="ECO:0007669"/>
    <property type="project" value="UniProtKB-SubCell"/>
</dbReference>
<reference evidence="12" key="1">
    <citation type="submission" date="2022-07" db="EMBL/GenBank/DDBJ databases">
        <title>Fungi with potential for degradation of polypropylene.</title>
        <authorList>
            <person name="Gostincar C."/>
        </authorList>
    </citation>
    <scope>NUCLEOTIDE SEQUENCE</scope>
    <source>
        <strain evidence="12">EXF-13308</strain>
    </source>
</reference>
<evidence type="ECO:0000256" key="5">
    <source>
        <dbReference type="ARBA" id="ARBA00022824"/>
    </source>
</evidence>
<dbReference type="AlphaFoldDB" id="A0AA38VPZ8"/>
<evidence type="ECO:0000256" key="3">
    <source>
        <dbReference type="ARBA" id="ARBA00022679"/>
    </source>
</evidence>
<keyword evidence="13" id="KW-1185">Reference proteome</keyword>
<comment type="similarity">
    <text evidence="2">Belongs to the membrane-bound acyltransferase family. Sterol o-acyltransferase subfamily.</text>
</comment>
<feature type="transmembrane region" description="Helical" evidence="11">
    <location>
        <begin position="656"/>
        <end position="678"/>
    </location>
</feature>
<keyword evidence="7 11" id="KW-0472">Membrane</keyword>
<dbReference type="EMBL" id="JANBVO010000002">
    <property type="protein sequence ID" value="KAJ9156711.1"/>
    <property type="molecule type" value="Genomic_DNA"/>
</dbReference>
<dbReference type="GO" id="GO:0008204">
    <property type="term" value="P:ergosterol metabolic process"/>
    <property type="evidence" value="ECO:0007669"/>
    <property type="project" value="TreeGrafter"/>
</dbReference>
<dbReference type="PANTHER" id="PTHR10408">
    <property type="entry name" value="STEROL O-ACYLTRANSFERASE"/>
    <property type="match status" value="1"/>
</dbReference>
<dbReference type="InterPro" id="IPR014371">
    <property type="entry name" value="Oat_ACAT_DAG_ARE"/>
</dbReference>
<feature type="compositionally biased region" description="Polar residues" evidence="10">
    <location>
        <begin position="17"/>
        <end position="30"/>
    </location>
</feature>
<dbReference type="GO" id="GO:0034737">
    <property type="term" value="F:ergosterol O-acyltransferase activity"/>
    <property type="evidence" value="ECO:0007669"/>
    <property type="project" value="TreeGrafter"/>
</dbReference>
<protein>
    <submittedName>
        <fullName evidence="12">O-acyltransferase</fullName>
    </submittedName>
</protein>
<keyword evidence="3" id="KW-0808">Transferase</keyword>
<evidence type="ECO:0000256" key="6">
    <source>
        <dbReference type="ARBA" id="ARBA00022989"/>
    </source>
</evidence>
<feature type="transmembrane region" description="Helical" evidence="11">
    <location>
        <begin position="191"/>
        <end position="211"/>
    </location>
</feature>
<sequence length="679" mass="77515">MASNGTAAPPDMVVNHGSDSSSEAFTTGASRDSYFNPANPPRALREALRSMGSSGRTPSESPSEEDYDELSKTPPVIVLRRKRSESAPRPRGSGLREMSTGPETGGTPEDHDDDEKLGPKQNGEQKAKKKVTYGVAANDKELREILRAGMQRARQAEAGRGGSKGKFSDFVFTRKFSTFDRQNEAAANSPFHGFFTLFWIGLFLFIVKIGAENWRNTGSVLGTNEIMRSMFKKDVIVLLISDGVMCGLTGVSWVLQRLIYKGYIDWDRSGWILQNIWQTFFIGATIGWTQLRDWPWSHTVFFVLHGLVMLMKQHSYAFYNGYLSSAYKMRADLLAKLKQLDNVRPVQTPSRTQPSAAALSTSHLAYPPSAHEMKERRQSIHTGGDLGNSDLEMIAAAIESGEPLDEEQVHVFERIIKWEVDALSDELKGKSTRPEGAYPRNLTFKKHYEYIVLPTLVYELEYPRSERINWFYVAEKAAATFGVIFVMIMLSQAFIYPVVMRTVAMKEAGVPLPERFRAFPWMLSDLIFPFMMEYLLAWYVIWEAILNLLAELTFFADRTFYDAWWNSVSWDQFARDWNRPVHNFLLRHVYHSSISAMKVNKHTATLITFFLSACVHELVMYCIFKKLRGYLLMLQMFQLPLVRLSRTRWLKGRKTLGNVMFWFGIFTGPSILCSLYLIL</sequence>
<accession>A0AA38VPZ8</accession>
<keyword evidence="6 11" id="KW-1133">Transmembrane helix</keyword>
<keyword evidence="4 11" id="KW-0812">Transmembrane</keyword>
<evidence type="ECO:0000256" key="8">
    <source>
        <dbReference type="ARBA" id="ARBA00023315"/>
    </source>
</evidence>
<evidence type="ECO:0000313" key="13">
    <source>
        <dbReference type="Proteomes" id="UP001174694"/>
    </source>
</evidence>
<evidence type="ECO:0000256" key="7">
    <source>
        <dbReference type="ARBA" id="ARBA00023136"/>
    </source>
</evidence>
<dbReference type="PANTHER" id="PTHR10408:SF23">
    <property type="entry name" value="STEROL O-ACYLTRANSFERASE 1-RELATED"/>
    <property type="match status" value="1"/>
</dbReference>
<feature type="compositionally biased region" description="Basic and acidic residues" evidence="10">
    <location>
        <begin position="114"/>
        <end position="126"/>
    </location>
</feature>
<comment type="subcellular location">
    <subcellularLocation>
        <location evidence="1">Endoplasmic reticulum membrane</location>
        <topology evidence="1">Multi-pass membrane protein</topology>
    </subcellularLocation>
</comment>
<feature type="transmembrane region" description="Helical" evidence="11">
    <location>
        <begin position="477"/>
        <end position="499"/>
    </location>
</feature>
<evidence type="ECO:0000313" key="12">
    <source>
        <dbReference type="EMBL" id="KAJ9156711.1"/>
    </source>
</evidence>
<evidence type="ECO:0000256" key="4">
    <source>
        <dbReference type="ARBA" id="ARBA00022692"/>
    </source>
</evidence>
<dbReference type="Proteomes" id="UP001174694">
    <property type="component" value="Unassembled WGS sequence"/>
</dbReference>
<organism evidence="12 13">
    <name type="scientific">Pleurostoma richardsiae</name>
    <dbReference type="NCBI Taxonomy" id="41990"/>
    <lineage>
        <taxon>Eukaryota</taxon>
        <taxon>Fungi</taxon>
        <taxon>Dikarya</taxon>
        <taxon>Ascomycota</taxon>
        <taxon>Pezizomycotina</taxon>
        <taxon>Sordariomycetes</taxon>
        <taxon>Sordariomycetidae</taxon>
        <taxon>Calosphaeriales</taxon>
        <taxon>Pleurostomataceae</taxon>
        <taxon>Pleurostoma</taxon>
    </lineage>
</organism>
<keyword evidence="5" id="KW-0256">Endoplasmic reticulum</keyword>
<evidence type="ECO:0000256" key="2">
    <source>
        <dbReference type="ARBA" id="ARBA00009010"/>
    </source>
</evidence>
<dbReference type="InterPro" id="IPR004299">
    <property type="entry name" value="MBOAT_fam"/>
</dbReference>
<comment type="caution">
    <text evidence="12">The sequence shown here is derived from an EMBL/GenBank/DDBJ whole genome shotgun (WGS) entry which is preliminary data.</text>
</comment>
<dbReference type="Pfam" id="PF03062">
    <property type="entry name" value="MBOAT"/>
    <property type="match status" value="1"/>
</dbReference>
<evidence type="ECO:0000256" key="11">
    <source>
        <dbReference type="SAM" id="Phobius"/>
    </source>
</evidence>
<proteinExistence type="inferred from homology"/>
<evidence type="ECO:0000256" key="1">
    <source>
        <dbReference type="ARBA" id="ARBA00004477"/>
    </source>
</evidence>
<comment type="function">
    <text evidence="9">Sterol O-acyltransferase that catalyzes the formation of stery esters.</text>
</comment>
<feature type="transmembrane region" description="Helical" evidence="11">
    <location>
        <begin position="603"/>
        <end position="621"/>
    </location>
</feature>
<gene>
    <name evidence="12" type="ORF">NKR23_g1092</name>
</gene>
<evidence type="ECO:0000256" key="10">
    <source>
        <dbReference type="SAM" id="MobiDB-lite"/>
    </source>
</evidence>
<evidence type="ECO:0000256" key="9">
    <source>
        <dbReference type="ARBA" id="ARBA00023568"/>
    </source>
</evidence>